<reference evidence="2" key="1">
    <citation type="submission" date="2016-11" db="UniProtKB">
        <authorList>
            <consortium name="WormBaseParasite"/>
        </authorList>
    </citation>
    <scope>IDENTIFICATION</scope>
</reference>
<organism evidence="1 2">
    <name type="scientific">Heterorhabditis bacteriophora</name>
    <name type="common">Entomopathogenic nematode worm</name>
    <dbReference type="NCBI Taxonomy" id="37862"/>
    <lineage>
        <taxon>Eukaryota</taxon>
        <taxon>Metazoa</taxon>
        <taxon>Ecdysozoa</taxon>
        <taxon>Nematoda</taxon>
        <taxon>Chromadorea</taxon>
        <taxon>Rhabditida</taxon>
        <taxon>Rhabditina</taxon>
        <taxon>Rhabditomorpha</taxon>
        <taxon>Strongyloidea</taxon>
        <taxon>Heterorhabditidae</taxon>
        <taxon>Heterorhabditis</taxon>
    </lineage>
</organism>
<sequence>MAIIAAHLSTTCMSGASNAIYQIRYGRAEHVRECYPYLSFLFRSFGNSWRITRKTANVVLFLKDNARSHVAKTTCDNGI</sequence>
<name>A0A1I7X5J2_HETBA</name>
<dbReference type="WBParaSite" id="Hba_12688">
    <property type="protein sequence ID" value="Hba_12688"/>
    <property type="gene ID" value="Hba_12688"/>
</dbReference>
<keyword evidence="1" id="KW-1185">Reference proteome</keyword>
<proteinExistence type="predicted"/>
<dbReference type="AlphaFoldDB" id="A0A1I7X5J2"/>
<protein>
    <submittedName>
        <fullName evidence="2">Secreted protein</fullName>
    </submittedName>
</protein>
<dbReference type="Proteomes" id="UP000095283">
    <property type="component" value="Unplaced"/>
</dbReference>
<accession>A0A1I7X5J2</accession>
<evidence type="ECO:0000313" key="2">
    <source>
        <dbReference type="WBParaSite" id="Hba_12688"/>
    </source>
</evidence>
<evidence type="ECO:0000313" key="1">
    <source>
        <dbReference type="Proteomes" id="UP000095283"/>
    </source>
</evidence>